<dbReference type="VEuPathDB" id="FungiDB:TRIVIDRAFT_222887"/>
<dbReference type="Proteomes" id="UP000007115">
    <property type="component" value="Unassembled WGS sequence"/>
</dbReference>
<dbReference type="Pfam" id="PF00172">
    <property type="entry name" value="Zn_clus"/>
    <property type="match status" value="1"/>
</dbReference>
<dbReference type="CDD" id="cd12148">
    <property type="entry name" value="fungal_TF_MHR"/>
    <property type="match status" value="1"/>
</dbReference>
<dbReference type="PANTHER" id="PTHR31668:SF30">
    <property type="entry name" value="ZN(II)2CYS6 TRANSCRIPTION FACTOR (EUROFUNG)"/>
    <property type="match status" value="1"/>
</dbReference>
<dbReference type="Pfam" id="PF04082">
    <property type="entry name" value="Fungal_trans"/>
    <property type="match status" value="1"/>
</dbReference>
<dbReference type="CDD" id="cd00067">
    <property type="entry name" value="GAL4"/>
    <property type="match status" value="1"/>
</dbReference>
<accession>G9MVC9</accession>
<evidence type="ECO:0000256" key="3">
    <source>
        <dbReference type="SAM" id="MobiDB-lite"/>
    </source>
</evidence>
<keyword evidence="1" id="KW-0479">Metal-binding</keyword>
<dbReference type="STRING" id="413071.G9MVC9"/>
<dbReference type="eggNOG" id="ENOG502RKWE">
    <property type="taxonomic scope" value="Eukaryota"/>
</dbReference>
<evidence type="ECO:0000256" key="1">
    <source>
        <dbReference type="ARBA" id="ARBA00022723"/>
    </source>
</evidence>
<dbReference type="GO" id="GO:0008270">
    <property type="term" value="F:zinc ion binding"/>
    <property type="evidence" value="ECO:0007669"/>
    <property type="project" value="InterPro"/>
</dbReference>
<dbReference type="OMA" id="HPITFWG"/>
<organism evidence="5 6">
    <name type="scientific">Hypocrea virens (strain Gv29-8 / FGSC 10586)</name>
    <name type="common">Gliocladium virens</name>
    <name type="synonym">Trichoderma virens</name>
    <dbReference type="NCBI Taxonomy" id="413071"/>
    <lineage>
        <taxon>Eukaryota</taxon>
        <taxon>Fungi</taxon>
        <taxon>Dikarya</taxon>
        <taxon>Ascomycota</taxon>
        <taxon>Pezizomycotina</taxon>
        <taxon>Sordariomycetes</taxon>
        <taxon>Hypocreomycetidae</taxon>
        <taxon>Hypocreales</taxon>
        <taxon>Hypocreaceae</taxon>
        <taxon>Trichoderma</taxon>
    </lineage>
</organism>
<comment type="caution">
    <text evidence="5">The sequence shown here is derived from an EMBL/GenBank/DDBJ whole genome shotgun (WGS) entry which is preliminary data.</text>
</comment>
<dbReference type="RefSeq" id="XP_013955749.1">
    <property type="nucleotide sequence ID" value="XM_014100274.1"/>
</dbReference>
<dbReference type="InterPro" id="IPR050797">
    <property type="entry name" value="Carb_Metab_Trans_Reg"/>
</dbReference>
<feature type="domain" description="Zn(2)-C6 fungal-type" evidence="4">
    <location>
        <begin position="28"/>
        <end position="57"/>
    </location>
</feature>
<feature type="region of interest" description="Disordered" evidence="3">
    <location>
        <begin position="87"/>
        <end position="108"/>
    </location>
</feature>
<reference evidence="5 6" key="1">
    <citation type="journal article" date="2011" name="Genome Biol.">
        <title>Comparative genome sequence analysis underscores mycoparasitism as the ancestral life style of Trichoderma.</title>
        <authorList>
            <person name="Kubicek C.P."/>
            <person name="Herrera-Estrella A."/>
            <person name="Seidl-Seiboth V."/>
            <person name="Martinez D.A."/>
            <person name="Druzhinina I.S."/>
            <person name="Thon M."/>
            <person name="Zeilinger S."/>
            <person name="Casas-Flores S."/>
            <person name="Horwitz B.A."/>
            <person name="Mukherjee P.K."/>
            <person name="Mukherjee M."/>
            <person name="Kredics L."/>
            <person name="Alcaraz L.D."/>
            <person name="Aerts A."/>
            <person name="Antal Z."/>
            <person name="Atanasova L."/>
            <person name="Cervantes-Badillo M.G."/>
            <person name="Challacombe J."/>
            <person name="Chertkov O."/>
            <person name="McCluskey K."/>
            <person name="Coulpier F."/>
            <person name="Deshpande N."/>
            <person name="von Doehren H."/>
            <person name="Ebbole D.J."/>
            <person name="Esquivel-Naranjo E.U."/>
            <person name="Fekete E."/>
            <person name="Flipphi M."/>
            <person name="Glaser F."/>
            <person name="Gomez-Rodriguez E.Y."/>
            <person name="Gruber S."/>
            <person name="Han C."/>
            <person name="Henrissat B."/>
            <person name="Hermosa R."/>
            <person name="Hernandez-Onate M."/>
            <person name="Karaffa L."/>
            <person name="Kosti I."/>
            <person name="Le Crom S."/>
            <person name="Lindquist E."/>
            <person name="Lucas S."/>
            <person name="Luebeck M."/>
            <person name="Luebeck P.S."/>
            <person name="Margeot A."/>
            <person name="Metz B."/>
            <person name="Misra M."/>
            <person name="Nevalainen H."/>
            <person name="Omann M."/>
            <person name="Packer N."/>
            <person name="Perrone G."/>
            <person name="Uresti-Rivera E.E."/>
            <person name="Salamov A."/>
            <person name="Schmoll M."/>
            <person name="Seiboth B."/>
            <person name="Shapiro H."/>
            <person name="Sukno S."/>
            <person name="Tamayo-Ramos J.A."/>
            <person name="Tisch D."/>
            <person name="Wiest A."/>
            <person name="Wilkinson H.H."/>
            <person name="Zhang M."/>
            <person name="Coutinho P.M."/>
            <person name="Kenerley C.M."/>
            <person name="Monte E."/>
            <person name="Baker S.E."/>
            <person name="Grigoriev I.V."/>
        </authorList>
    </citation>
    <scope>NUCLEOTIDE SEQUENCE [LARGE SCALE GENOMIC DNA]</scope>
    <source>
        <strain evidence="6">Gv29-8 / FGSC 10586</strain>
    </source>
</reference>
<dbReference type="PROSITE" id="PS00463">
    <property type="entry name" value="ZN2_CY6_FUNGAL_1"/>
    <property type="match status" value="1"/>
</dbReference>
<dbReference type="InterPro" id="IPR036864">
    <property type="entry name" value="Zn2-C6_fun-type_DNA-bd_sf"/>
</dbReference>
<keyword evidence="6" id="KW-1185">Reference proteome</keyword>
<feature type="region of interest" description="Disordered" evidence="3">
    <location>
        <begin position="1"/>
        <end position="23"/>
    </location>
</feature>
<name>G9MVC9_HYPVG</name>
<dbReference type="OrthoDB" id="271595at2759"/>
<dbReference type="PANTHER" id="PTHR31668">
    <property type="entry name" value="GLUCOSE TRANSPORT TRANSCRIPTION REGULATOR RGT1-RELATED-RELATED"/>
    <property type="match status" value="1"/>
</dbReference>
<dbReference type="InterPro" id="IPR007219">
    <property type="entry name" value="XnlR_reg_dom"/>
</dbReference>
<dbReference type="SUPFAM" id="SSF57701">
    <property type="entry name" value="Zn2/Cys6 DNA-binding domain"/>
    <property type="match status" value="1"/>
</dbReference>
<keyword evidence="2" id="KW-0539">Nucleus</keyword>
<feature type="compositionally biased region" description="Polar residues" evidence="3">
    <location>
        <begin position="92"/>
        <end position="108"/>
    </location>
</feature>
<dbReference type="GO" id="GO:0006351">
    <property type="term" value="P:DNA-templated transcription"/>
    <property type="evidence" value="ECO:0007669"/>
    <property type="project" value="InterPro"/>
</dbReference>
<dbReference type="InParanoid" id="G9MVC9"/>
<dbReference type="HOGENOM" id="CLU_016574_4_0_1"/>
<dbReference type="AlphaFoldDB" id="G9MVC9"/>
<evidence type="ECO:0000313" key="5">
    <source>
        <dbReference type="EMBL" id="EHK21556.1"/>
    </source>
</evidence>
<evidence type="ECO:0000256" key="2">
    <source>
        <dbReference type="ARBA" id="ARBA00023242"/>
    </source>
</evidence>
<protein>
    <recommendedName>
        <fullName evidence="4">Zn(2)-C6 fungal-type domain-containing protein</fullName>
    </recommendedName>
</protein>
<dbReference type="EMBL" id="ABDF02000069">
    <property type="protein sequence ID" value="EHK21556.1"/>
    <property type="molecule type" value="Genomic_DNA"/>
</dbReference>
<gene>
    <name evidence="5" type="ORF">TRIVIDRAFT_222887</name>
</gene>
<dbReference type="SMART" id="SM00066">
    <property type="entry name" value="GAL4"/>
    <property type="match status" value="1"/>
</dbReference>
<dbReference type="PROSITE" id="PS50048">
    <property type="entry name" value="ZN2_CY6_FUNGAL_2"/>
    <property type="match status" value="1"/>
</dbReference>
<dbReference type="GO" id="GO:0003677">
    <property type="term" value="F:DNA binding"/>
    <property type="evidence" value="ECO:0007669"/>
    <property type="project" value="InterPro"/>
</dbReference>
<dbReference type="GeneID" id="25791721"/>
<dbReference type="InterPro" id="IPR001138">
    <property type="entry name" value="Zn2Cys6_DnaBD"/>
</dbReference>
<proteinExistence type="predicted"/>
<evidence type="ECO:0000313" key="6">
    <source>
        <dbReference type="Proteomes" id="UP000007115"/>
    </source>
</evidence>
<dbReference type="Gene3D" id="4.10.240.10">
    <property type="entry name" value="Zn(2)-C6 fungal-type DNA-binding domain"/>
    <property type="match status" value="1"/>
</dbReference>
<dbReference type="GO" id="GO:0000981">
    <property type="term" value="F:DNA-binding transcription factor activity, RNA polymerase II-specific"/>
    <property type="evidence" value="ECO:0007669"/>
    <property type="project" value="InterPro"/>
</dbReference>
<evidence type="ECO:0000259" key="4">
    <source>
        <dbReference type="PROSITE" id="PS50048"/>
    </source>
</evidence>
<sequence length="694" mass="77853">MAPEMDRSSVSPITDEAAASPARSSKRACDQCKLRKVKCSLSQPCATCLSRNFECTYLKPQRKRGPLGNRLSQIQRQQIQLTKQNHFDESNEMLSPSDSRQLPTQSNLESYQSLPEANNDSTQLEDVVDFIYKDLQAPGTNIAACEVDFAAPSMHNGFRTSNNYDAEYWPPDRVSMQLCPFGLPQTNLFVDSALPLIVETNSDGNGVVQHEPSHPRPPMYNLLPSQNGFEATDNIWPSSISEVNLIPWIEVYFDRLHPTLPVLNRSSLLSRMFLHEHHQNPLFGSMLLALCAFAITQPILINERSTTSTRANQAKRLMNEAIKMRSSADFGESPELEAVLTSFFLFGCLFGSNQHNAAWLRLREAVDLALTMGLNKPDSYQLLSNEEKGQHIRVYLILSITEKAYAIQRQHPINFRLIPGFDRPLSNDIIHDSSHGLLSGVVVYNEKDAAALMGLSLLMELFCVINDDDINCWNGTCGASQGCCKKHDENEILSLHKSMSRVDCQHHFRDYDRINLNDSNEPQRVAEVPFGFNKQCLISQFADILITQKWLQNRIWQLCLTHSLLKAQSEHGELTFNYAVSIAESTLDLCQSLSLQSMEAHGIGMIEKLYDIATASATILYSPVFSVKMATTRSVPAYSNISQSQQSDSIRYAASRGGLCGNYLKIFSTLRGGNHPYLEKYKAHLRSIGQDPNS</sequence>